<accession>A0A238Z298</accession>
<dbReference type="InterPro" id="IPR010043">
    <property type="entry name" value="UTase/UR"/>
</dbReference>
<proteinExistence type="inferred from homology"/>
<dbReference type="GO" id="GO:0006808">
    <property type="term" value="P:regulation of nitrogen utilization"/>
    <property type="evidence" value="ECO:0007669"/>
    <property type="project" value="UniProtKB-UniRule"/>
</dbReference>
<comment type="catalytic activity">
    <reaction evidence="7">
        <text>[protein-PII]-uridylyl-L-tyrosine + H2O = [protein-PII]-L-tyrosine + UMP + H(+)</text>
        <dbReference type="Rhea" id="RHEA:48600"/>
        <dbReference type="Rhea" id="RHEA-COMP:12147"/>
        <dbReference type="Rhea" id="RHEA-COMP:12148"/>
        <dbReference type="ChEBI" id="CHEBI:15377"/>
        <dbReference type="ChEBI" id="CHEBI:15378"/>
        <dbReference type="ChEBI" id="CHEBI:46858"/>
        <dbReference type="ChEBI" id="CHEBI:57865"/>
        <dbReference type="ChEBI" id="CHEBI:90602"/>
    </reaction>
</comment>
<dbReference type="NCBIfam" id="TIGR01693">
    <property type="entry name" value="UTase_glnD"/>
    <property type="match status" value="1"/>
</dbReference>
<reference evidence="11" key="1">
    <citation type="submission" date="2017-06" db="EMBL/GenBank/DDBJ databases">
        <authorList>
            <person name="Varghese N."/>
            <person name="Submissions S."/>
        </authorList>
    </citation>
    <scope>NUCLEOTIDE SEQUENCE [LARGE SCALE GENOMIC DNA]</scope>
    <source>
        <strain evidence="11">DSM 15668</strain>
    </source>
</reference>
<dbReference type="InterPro" id="IPR002912">
    <property type="entry name" value="ACT_dom"/>
</dbReference>
<organism evidence="10 11">
    <name type="scientific">Desulfurobacterium atlanticum</name>
    <dbReference type="NCBI Taxonomy" id="240169"/>
    <lineage>
        <taxon>Bacteria</taxon>
        <taxon>Pseudomonadati</taxon>
        <taxon>Aquificota</taxon>
        <taxon>Aquificia</taxon>
        <taxon>Desulfurobacteriales</taxon>
        <taxon>Desulfurobacteriaceae</taxon>
        <taxon>Desulfurobacterium</taxon>
    </lineage>
</organism>
<keyword evidence="1 7" id="KW-0808">Transferase</keyword>
<keyword evidence="11" id="KW-1185">Reference proteome</keyword>
<dbReference type="EC" id="2.7.7.59" evidence="7"/>
<dbReference type="PIRSF" id="PIRSF006288">
    <property type="entry name" value="PII_uridyltransf"/>
    <property type="match status" value="1"/>
</dbReference>
<gene>
    <name evidence="7" type="primary">glnD</name>
    <name evidence="10" type="ORF">SAMN06265340_1065</name>
</gene>
<dbReference type="SUPFAM" id="SSF55021">
    <property type="entry name" value="ACT-like"/>
    <property type="match status" value="1"/>
</dbReference>
<keyword evidence="3" id="KW-0677">Repeat</keyword>
<dbReference type="SUPFAM" id="SSF81301">
    <property type="entry name" value="Nucleotidyltransferase"/>
    <property type="match status" value="1"/>
</dbReference>
<dbReference type="EC" id="3.1.4.-" evidence="7"/>
<dbReference type="InterPro" id="IPR045865">
    <property type="entry name" value="ACT-like_dom_sf"/>
</dbReference>
<evidence type="ECO:0000256" key="6">
    <source>
        <dbReference type="ARBA" id="ARBA00023268"/>
    </source>
</evidence>
<dbReference type="GO" id="GO:0008081">
    <property type="term" value="F:phosphoric diester hydrolase activity"/>
    <property type="evidence" value="ECO:0007669"/>
    <property type="project" value="UniProtKB-UniRule"/>
</dbReference>
<evidence type="ECO:0000256" key="5">
    <source>
        <dbReference type="ARBA" id="ARBA00022842"/>
    </source>
</evidence>
<feature type="region of interest" description="Uridylyltransferase" evidence="7">
    <location>
        <begin position="1"/>
        <end position="325"/>
    </location>
</feature>
<keyword evidence="5 7" id="KW-0460">Magnesium</keyword>
<dbReference type="OrthoDB" id="9805698at2"/>
<dbReference type="CDD" id="cd00077">
    <property type="entry name" value="HDc"/>
    <property type="match status" value="1"/>
</dbReference>
<evidence type="ECO:0000259" key="9">
    <source>
        <dbReference type="PROSITE" id="PS51831"/>
    </source>
</evidence>
<dbReference type="HAMAP" id="MF_00277">
    <property type="entry name" value="PII_uridylyl_transf"/>
    <property type="match status" value="1"/>
</dbReference>
<dbReference type="Proteomes" id="UP000198405">
    <property type="component" value="Unassembled WGS sequence"/>
</dbReference>
<dbReference type="SMART" id="SM00471">
    <property type="entry name" value="HDc"/>
    <property type="match status" value="1"/>
</dbReference>
<dbReference type="InterPro" id="IPR013546">
    <property type="entry name" value="PII_UdlTrfase/GS_AdlTrfase"/>
</dbReference>
<feature type="domain" description="HD" evidence="9">
    <location>
        <begin position="442"/>
        <end position="565"/>
    </location>
</feature>
<dbReference type="AlphaFoldDB" id="A0A238Z298"/>
<comment type="similarity">
    <text evidence="7">Belongs to the GlnD family.</text>
</comment>
<comment type="domain">
    <text evidence="7">Has four distinct domains: an N-terminal nucleotidyltransferase (NT) domain responsible for UTase activity, a central HD domain that encodes UR activity, and two C-terminal ACT domains that seem to have a role in glutamine sensing.</text>
</comment>
<sequence length="865" mass="101674">MVELEVAKERFLKRREEIKQKHFEKKTGFEIAQELKDSLDELLTSVYPHFFGKWDIPATLVALGGYGRGELNFYSDMDFNLIYKGKLTDSYREDLEAFYYYMLSFNIDLGYSPRNLDEAVSLAQEDLSVLTNFLQIRYVAGDERIVGEFGKRFWKFLKKNRENIIDEIIKARNERYKRFFGTVYYQEPNVKESKGGLRDLHEAFWIAKIVFEIDNYSGFIDKSILDWKSFRDVISAYDFLLRVRNHLHILSGRKSDILSFQLQREVAKFFGFSSDNKGVENFMKNYFSAALDLSIITREIIKKSREFARKTEKTIFSVFKKENRLNDYFYEHDGTLYIFDDKKTEVLKNPSLILDGFKFIQQIGYTLSSDAFSIFKLSAETEKEAFQQKAVLKKFKDILLKPVRLSYVIELMHDCRVLDTLIPDFERLRGHFQFDTYHKFTTDIHLIMTVRELEKLKENSSYYQILDDLEKPHTLFIAALLHDIGKGKKGKHENVGAAIAYRYLKRLDFKDDEIEEIVWLIKNHLLMSFLAFRRDISDPKLIEEFVKNCETEERLKKLFLLTCADIKAVGPGGWDRWKASLLWELFTSALDVFYAGKDVKTLINEKVKKKAEKVKELLKDDTDKKLLERLFESAEEDYLRTYSADDIVKHLKLIKRLMDEGKDILLISEFFPELGYAEVTVVDRYKRAFFYKIAGVFTYLNLNIKGAYINKAVTVDETDFMVYTVRVSTVSEEVPEEEVIEKVKDYVRELYYGKIEIENILKQPFKRKGFRSNLPKPVTKVKFDNSISEKYTVVEVSTWDRLGLLYAITRELALSGTKLRRAIISTEGNRVIDSFYITDLNLNKISDEEKLEEIKVRILNLLKDK</sequence>
<evidence type="ECO:0000256" key="4">
    <source>
        <dbReference type="ARBA" id="ARBA00022801"/>
    </source>
</evidence>
<dbReference type="PROSITE" id="PS51671">
    <property type="entry name" value="ACT"/>
    <property type="match status" value="1"/>
</dbReference>
<evidence type="ECO:0000256" key="1">
    <source>
        <dbReference type="ARBA" id="ARBA00022679"/>
    </source>
</evidence>
<feature type="domain" description="ACT" evidence="8">
    <location>
        <begin position="793"/>
        <end position="865"/>
    </location>
</feature>
<dbReference type="InterPro" id="IPR006674">
    <property type="entry name" value="HD_domain"/>
</dbReference>
<dbReference type="InterPro" id="IPR003607">
    <property type="entry name" value="HD/PDEase_dom"/>
</dbReference>
<evidence type="ECO:0000256" key="2">
    <source>
        <dbReference type="ARBA" id="ARBA00022695"/>
    </source>
</evidence>
<comment type="cofactor">
    <cofactor evidence="7">
        <name>Mg(2+)</name>
        <dbReference type="ChEBI" id="CHEBI:18420"/>
    </cofactor>
</comment>
<dbReference type="Pfam" id="PF01966">
    <property type="entry name" value="HD"/>
    <property type="match status" value="1"/>
</dbReference>
<dbReference type="SUPFAM" id="SSF109604">
    <property type="entry name" value="HD-domain/PDEase-like"/>
    <property type="match status" value="1"/>
</dbReference>
<evidence type="ECO:0000313" key="10">
    <source>
        <dbReference type="EMBL" id="SNR77460.1"/>
    </source>
</evidence>
<dbReference type="PROSITE" id="PS51831">
    <property type="entry name" value="HD"/>
    <property type="match status" value="1"/>
</dbReference>
<comment type="activity regulation">
    <text evidence="7">Uridylyltransferase (UTase) activity is inhibited by glutamine, while glutamine activates uridylyl-removing (UR) activity.</text>
</comment>
<evidence type="ECO:0000256" key="7">
    <source>
        <dbReference type="HAMAP-Rule" id="MF_00277"/>
    </source>
</evidence>
<dbReference type="Gene3D" id="1.10.3090.10">
    <property type="entry name" value="cca-adding enzyme, domain 2"/>
    <property type="match status" value="1"/>
</dbReference>
<dbReference type="SUPFAM" id="SSF81593">
    <property type="entry name" value="Nucleotidyltransferase substrate binding subunit/domain"/>
    <property type="match status" value="1"/>
</dbReference>
<dbReference type="PANTHER" id="PTHR47320:SF1">
    <property type="entry name" value="BIFUNCTIONAL URIDYLYLTRANSFERASE_URIDYLYL-REMOVING ENZYME"/>
    <property type="match status" value="1"/>
</dbReference>
<name>A0A238Z298_9BACT</name>
<evidence type="ECO:0000256" key="3">
    <source>
        <dbReference type="ARBA" id="ARBA00022737"/>
    </source>
</evidence>
<comment type="catalytic activity">
    <reaction evidence="7">
        <text>[protein-PII]-L-tyrosine + UTP = [protein-PII]-uridylyl-L-tyrosine + diphosphate</text>
        <dbReference type="Rhea" id="RHEA:13673"/>
        <dbReference type="Rhea" id="RHEA-COMP:12147"/>
        <dbReference type="Rhea" id="RHEA-COMP:12148"/>
        <dbReference type="ChEBI" id="CHEBI:33019"/>
        <dbReference type="ChEBI" id="CHEBI:46398"/>
        <dbReference type="ChEBI" id="CHEBI:46858"/>
        <dbReference type="ChEBI" id="CHEBI:90602"/>
        <dbReference type="EC" id="2.7.7.59"/>
    </reaction>
</comment>
<dbReference type="EMBL" id="FZOB01000006">
    <property type="protein sequence ID" value="SNR77460.1"/>
    <property type="molecule type" value="Genomic_DNA"/>
</dbReference>
<dbReference type="Pfam" id="PF08335">
    <property type="entry name" value="GlnD_UR_UTase"/>
    <property type="match status" value="1"/>
</dbReference>
<dbReference type="GO" id="GO:0008773">
    <property type="term" value="F:[protein-PII] uridylyltransferase activity"/>
    <property type="evidence" value="ECO:0007669"/>
    <property type="project" value="UniProtKB-UniRule"/>
</dbReference>
<keyword evidence="4 7" id="KW-0378">Hydrolase</keyword>
<protein>
    <recommendedName>
        <fullName evidence="7">Bifunctional uridylyltransferase/uridylyl-removing enzyme</fullName>
        <shortName evidence="7">UTase/UR</shortName>
    </recommendedName>
    <alternativeName>
        <fullName evidence="7">Bifunctional [protein-PII] modification enzyme</fullName>
    </alternativeName>
    <alternativeName>
        <fullName evidence="7">Bifunctional nitrogen sensor protein</fullName>
    </alternativeName>
    <domain>
        <recommendedName>
            <fullName evidence="7">[Protein-PII] uridylyltransferase</fullName>
            <shortName evidence="7">PII uridylyltransferase</shortName>
            <shortName evidence="7">UTase</shortName>
            <ecNumber evidence="7">2.7.7.59</ecNumber>
        </recommendedName>
    </domain>
    <domain>
        <recommendedName>
            <fullName evidence="7">[Protein-PII]-UMP uridylyl-removing enzyme</fullName>
            <shortName evidence="7">UR</shortName>
            <ecNumber evidence="7">3.1.4.-</ecNumber>
        </recommendedName>
    </domain>
</protein>
<comment type="function">
    <text evidence="7">Modifies, by uridylylation and deuridylylation, the PII regulatory proteins (GlnB and homologs), in response to the nitrogen status of the cell that GlnD senses through the glutamine level. Under low glutamine levels, catalyzes the conversion of the PII proteins and UTP to PII-UMP and PPi, while under higher glutamine levels, GlnD hydrolyzes PII-UMP to PII and UMP (deuridylylation). Thus, controls uridylylation state and activity of the PII proteins, and plays an important role in the regulation of nitrogen metabolism.</text>
</comment>
<keyword evidence="2 7" id="KW-0548">Nucleotidyltransferase</keyword>
<dbReference type="Pfam" id="PF24931">
    <property type="entry name" value="ACT_ACR9_3rd"/>
    <property type="match status" value="1"/>
</dbReference>
<keyword evidence="6 7" id="KW-0511">Multifunctional enzyme</keyword>
<evidence type="ECO:0000313" key="11">
    <source>
        <dbReference type="Proteomes" id="UP000198405"/>
    </source>
</evidence>
<dbReference type="CDD" id="cd04899">
    <property type="entry name" value="ACT_ACR-UUR-like_2"/>
    <property type="match status" value="1"/>
</dbReference>
<dbReference type="RefSeq" id="WP_089323043.1">
    <property type="nucleotide sequence ID" value="NZ_FZOB01000006.1"/>
</dbReference>
<comment type="caution">
    <text evidence="7">Lacks conserved residue(s) required for the propagation of feature annotation.</text>
</comment>
<dbReference type="InterPro" id="IPR043519">
    <property type="entry name" value="NT_sf"/>
</dbReference>
<dbReference type="PANTHER" id="PTHR47320">
    <property type="entry name" value="BIFUNCTIONAL URIDYLYLTRANSFERASE/URIDYLYL-REMOVING ENZYME"/>
    <property type="match status" value="1"/>
</dbReference>
<evidence type="ECO:0000259" key="8">
    <source>
        <dbReference type="PROSITE" id="PS51671"/>
    </source>
</evidence>